<name>A0ABR4FJY2_9EURO</name>
<proteinExistence type="predicted"/>
<keyword evidence="2" id="KW-1185">Reference proteome</keyword>
<gene>
    <name evidence="1" type="ORF">BJX66DRAFT_121184</name>
</gene>
<evidence type="ECO:0000313" key="2">
    <source>
        <dbReference type="Proteomes" id="UP001610563"/>
    </source>
</evidence>
<dbReference type="EMBL" id="JBFTWV010000226">
    <property type="protein sequence ID" value="KAL2783573.1"/>
    <property type="molecule type" value="Genomic_DNA"/>
</dbReference>
<reference evidence="1 2" key="1">
    <citation type="submission" date="2024-07" db="EMBL/GenBank/DDBJ databases">
        <title>Section-level genome sequencing and comparative genomics of Aspergillus sections Usti and Cavernicolus.</title>
        <authorList>
            <consortium name="Lawrence Berkeley National Laboratory"/>
            <person name="Nybo J.L."/>
            <person name="Vesth T.C."/>
            <person name="Theobald S."/>
            <person name="Frisvad J.C."/>
            <person name="Larsen T.O."/>
            <person name="Kjaerboelling I."/>
            <person name="Rothschild-Mancinelli K."/>
            <person name="Lyhne E.K."/>
            <person name="Kogle M.E."/>
            <person name="Barry K."/>
            <person name="Clum A."/>
            <person name="Na H."/>
            <person name="Ledsgaard L."/>
            <person name="Lin J."/>
            <person name="Lipzen A."/>
            <person name="Kuo A."/>
            <person name="Riley R."/>
            <person name="Mondo S."/>
            <person name="Labutti K."/>
            <person name="Haridas S."/>
            <person name="Pangalinan J."/>
            <person name="Salamov A.A."/>
            <person name="Simmons B.A."/>
            <person name="Magnuson J.K."/>
            <person name="Chen J."/>
            <person name="Drula E."/>
            <person name="Henrissat B."/>
            <person name="Wiebenga A."/>
            <person name="Lubbers R.J."/>
            <person name="Gomes A.C."/>
            <person name="Makela M.R."/>
            <person name="Stajich J."/>
            <person name="Grigoriev I.V."/>
            <person name="Mortensen U.H."/>
            <person name="De Vries R.P."/>
            <person name="Baker S.E."/>
            <person name="Andersen M.R."/>
        </authorList>
    </citation>
    <scope>NUCLEOTIDE SEQUENCE [LARGE SCALE GENOMIC DNA]</scope>
    <source>
        <strain evidence="1 2">CBS 209.92</strain>
    </source>
</reference>
<comment type="caution">
    <text evidence="1">The sequence shown here is derived from an EMBL/GenBank/DDBJ whole genome shotgun (WGS) entry which is preliminary data.</text>
</comment>
<sequence>MHSYYSYSPSLARPSYFRRSYPQYPRYRGMGLERLTKVLLVGTLSYVVIKKIAGAGSNEHSARTGGTGDR</sequence>
<protein>
    <submittedName>
        <fullName evidence="1">Uncharacterized protein</fullName>
    </submittedName>
</protein>
<accession>A0ABR4FJY2</accession>
<dbReference type="Proteomes" id="UP001610563">
    <property type="component" value="Unassembled WGS sequence"/>
</dbReference>
<organism evidence="1 2">
    <name type="scientific">Aspergillus keveii</name>
    <dbReference type="NCBI Taxonomy" id="714993"/>
    <lineage>
        <taxon>Eukaryota</taxon>
        <taxon>Fungi</taxon>
        <taxon>Dikarya</taxon>
        <taxon>Ascomycota</taxon>
        <taxon>Pezizomycotina</taxon>
        <taxon>Eurotiomycetes</taxon>
        <taxon>Eurotiomycetidae</taxon>
        <taxon>Eurotiales</taxon>
        <taxon>Aspergillaceae</taxon>
        <taxon>Aspergillus</taxon>
        <taxon>Aspergillus subgen. Nidulantes</taxon>
    </lineage>
</organism>
<evidence type="ECO:0000313" key="1">
    <source>
        <dbReference type="EMBL" id="KAL2783573.1"/>
    </source>
</evidence>